<proteinExistence type="predicted"/>
<dbReference type="SUPFAM" id="SSF52343">
    <property type="entry name" value="Ferredoxin reductase-like, C-terminal NADP-linked domain"/>
    <property type="match status" value="1"/>
</dbReference>
<dbReference type="InterPro" id="IPR001709">
    <property type="entry name" value="Flavoprot_Pyr_Nucl_cyt_Rdtase"/>
</dbReference>
<evidence type="ECO:0000256" key="3">
    <source>
        <dbReference type="ARBA" id="ARBA00022714"/>
    </source>
</evidence>
<dbReference type="Pfam" id="PF00175">
    <property type="entry name" value="NAD_binding_1"/>
    <property type="match status" value="1"/>
</dbReference>
<dbReference type="Pfam" id="PF00970">
    <property type="entry name" value="FAD_binding_6"/>
    <property type="match status" value="1"/>
</dbReference>
<dbReference type="Proteomes" id="UP000281738">
    <property type="component" value="Unassembled WGS sequence"/>
</dbReference>
<dbReference type="AlphaFoldDB" id="A0A3N2CUE2"/>
<comment type="caution">
    <text evidence="11">The sequence shown here is derived from an EMBL/GenBank/DDBJ whole genome shotgun (WGS) entry which is preliminary data.</text>
</comment>
<dbReference type="GO" id="GO:0016491">
    <property type="term" value="F:oxidoreductase activity"/>
    <property type="evidence" value="ECO:0007669"/>
    <property type="project" value="UniProtKB-KW"/>
</dbReference>
<dbReference type="InterPro" id="IPR017938">
    <property type="entry name" value="Riboflavin_synthase-like_b-brl"/>
</dbReference>
<dbReference type="Pfam" id="PF00111">
    <property type="entry name" value="Fer2"/>
    <property type="match status" value="1"/>
</dbReference>
<evidence type="ECO:0000256" key="6">
    <source>
        <dbReference type="ARBA" id="ARBA00023002"/>
    </source>
</evidence>
<dbReference type="InterPro" id="IPR017927">
    <property type="entry name" value="FAD-bd_FR_type"/>
</dbReference>
<dbReference type="CDD" id="cd00207">
    <property type="entry name" value="fer2"/>
    <property type="match status" value="1"/>
</dbReference>
<evidence type="ECO:0000256" key="8">
    <source>
        <dbReference type="ARBA" id="ARBA00023014"/>
    </source>
</evidence>
<dbReference type="InterPro" id="IPR036010">
    <property type="entry name" value="2Fe-2S_ferredoxin-like_sf"/>
</dbReference>
<dbReference type="PROSITE" id="PS51384">
    <property type="entry name" value="FAD_FR"/>
    <property type="match status" value="1"/>
</dbReference>
<dbReference type="PROSITE" id="PS00197">
    <property type="entry name" value="2FE2S_FER_1"/>
    <property type="match status" value="1"/>
</dbReference>
<dbReference type="Gene3D" id="3.10.20.30">
    <property type="match status" value="1"/>
</dbReference>
<dbReference type="Gene3D" id="2.40.30.10">
    <property type="entry name" value="Translation factors"/>
    <property type="match status" value="1"/>
</dbReference>
<protein>
    <submittedName>
        <fullName evidence="11">Ferredoxin-NADP reductase</fullName>
    </submittedName>
</protein>
<dbReference type="InterPro" id="IPR006058">
    <property type="entry name" value="2Fe2S_fd_BS"/>
</dbReference>
<evidence type="ECO:0000259" key="10">
    <source>
        <dbReference type="PROSITE" id="PS51384"/>
    </source>
</evidence>
<reference evidence="11 12" key="1">
    <citation type="submission" date="2018-11" db="EMBL/GenBank/DDBJ databases">
        <title>Sequencing the genomes of 1000 actinobacteria strains.</title>
        <authorList>
            <person name="Klenk H.-P."/>
        </authorList>
    </citation>
    <scope>NUCLEOTIDE SEQUENCE [LARGE SCALE GENOMIC DNA]</scope>
    <source>
        <strain evidence="11 12">DSM 12652</strain>
    </source>
</reference>
<dbReference type="OrthoDB" id="9796486at2"/>
<dbReference type="SUPFAM" id="SSF63380">
    <property type="entry name" value="Riboflavin synthase domain-like"/>
    <property type="match status" value="1"/>
</dbReference>
<gene>
    <name evidence="11" type="ORF">EDD33_1682</name>
</gene>
<comment type="cofactor">
    <cofactor evidence="1">
        <name>FAD</name>
        <dbReference type="ChEBI" id="CHEBI:57692"/>
    </cofactor>
</comment>
<feature type="domain" description="2Fe-2S ferredoxin-type" evidence="9">
    <location>
        <begin position="267"/>
        <end position="351"/>
    </location>
</feature>
<evidence type="ECO:0000256" key="5">
    <source>
        <dbReference type="ARBA" id="ARBA00022827"/>
    </source>
</evidence>
<keyword evidence="6" id="KW-0560">Oxidoreductase</keyword>
<dbReference type="InterPro" id="IPR039261">
    <property type="entry name" value="FNR_nucleotide-bd"/>
</dbReference>
<keyword evidence="8" id="KW-0411">Iron-sulfur</keyword>
<keyword evidence="2" id="KW-0285">Flavoprotein</keyword>
<evidence type="ECO:0000259" key="9">
    <source>
        <dbReference type="PROSITE" id="PS51085"/>
    </source>
</evidence>
<dbReference type="PANTHER" id="PTHR47354:SF6">
    <property type="entry name" value="NADH OXIDOREDUCTASE HCR"/>
    <property type="match status" value="1"/>
</dbReference>
<keyword evidence="3" id="KW-0001">2Fe-2S</keyword>
<dbReference type="CDD" id="cd06215">
    <property type="entry name" value="FNR_iron_sulfur_binding_1"/>
    <property type="match status" value="1"/>
</dbReference>
<dbReference type="InterPro" id="IPR001433">
    <property type="entry name" value="OxRdtase_FAD/NAD-bd"/>
</dbReference>
<accession>A0A3N2CUE2</accession>
<name>A0A3N2CUE2_9ACTN</name>
<evidence type="ECO:0000256" key="7">
    <source>
        <dbReference type="ARBA" id="ARBA00023004"/>
    </source>
</evidence>
<sequence length="351" mass="37197">MTATISRPETGSGTAGPLLCTCVVDVTHDVRSFVLRPAVPAAYDFEPGQHLTLTVPVAGEPLSRCYTISSSPRRAEELTITVKRVPGGPVSNWLHDHLRVGDSVLADGPLGRFSTTHHPAARYLFLTAGSGITPLMSMLRTVHADRADVDVVLVHHARTPADIVFREELRTIEAEHPGVRVVVVCETDAADETWTGPRGRVCLEQLRAAAPDLAEREVLTCGPAPYMAAVRDLLAEAGADPARCHEESFSFADAPAPVAGTSTGTTYAVELRRSGRSFRCGEGTPLLSAAAAAGITLPSSCQEGVCGTCTTQVLSGRVEMEHQGGIRPREVAQGKTLLCCSTPCEDVVLDA</sequence>
<keyword evidence="7" id="KW-0408">Iron</keyword>
<dbReference type="InterPro" id="IPR001041">
    <property type="entry name" value="2Fe-2S_ferredoxin-type"/>
</dbReference>
<dbReference type="InterPro" id="IPR012675">
    <property type="entry name" value="Beta-grasp_dom_sf"/>
</dbReference>
<evidence type="ECO:0000313" key="12">
    <source>
        <dbReference type="Proteomes" id="UP000281738"/>
    </source>
</evidence>
<keyword evidence="5" id="KW-0274">FAD</keyword>
<dbReference type="PROSITE" id="PS51085">
    <property type="entry name" value="2FE2S_FER_2"/>
    <property type="match status" value="1"/>
</dbReference>
<dbReference type="GO" id="GO:0046872">
    <property type="term" value="F:metal ion binding"/>
    <property type="evidence" value="ECO:0007669"/>
    <property type="project" value="UniProtKB-KW"/>
</dbReference>
<dbReference type="RefSeq" id="WP_123390015.1">
    <property type="nucleotide sequence ID" value="NZ_RKHO01000001.1"/>
</dbReference>
<dbReference type="InterPro" id="IPR050415">
    <property type="entry name" value="MRET"/>
</dbReference>
<evidence type="ECO:0000313" key="11">
    <source>
        <dbReference type="EMBL" id="ROR90834.1"/>
    </source>
</evidence>
<dbReference type="Gene3D" id="3.40.50.80">
    <property type="entry name" value="Nucleotide-binding domain of ferredoxin-NADP reductase (FNR) module"/>
    <property type="match status" value="1"/>
</dbReference>
<evidence type="ECO:0000256" key="1">
    <source>
        <dbReference type="ARBA" id="ARBA00001974"/>
    </source>
</evidence>
<dbReference type="PANTHER" id="PTHR47354">
    <property type="entry name" value="NADH OXIDOREDUCTASE HCR"/>
    <property type="match status" value="1"/>
</dbReference>
<dbReference type="PRINTS" id="PR00406">
    <property type="entry name" value="CYTB5RDTASE"/>
</dbReference>
<evidence type="ECO:0000256" key="4">
    <source>
        <dbReference type="ARBA" id="ARBA00022723"/>
    </source>
</evidence>
<keyword evidence="4" id="KW-0479">Metal-binding</keyword>
<evidence type="ECO:0000256" key="2">
    <source>
        <dbReference type="ARBA" id="ARBA00022630"/>
    </source>
</evidence>
<dbReference type="GO" id="GO:0051537">
    <property type="term" value="F:2 iron, 2 sulfur cluster binding"/>
    <property type="evidence" value="ECO:0007669"/>
    <property type="project" value="UniProtKB-KW"/>
</dbReference>
<keyword evidence="12" id="KW-1185">Reference proteome</keyword>
<dbReference type="EMBL" id="RKHO01000001">
    <property type="protein sequence ID" value="ROR90834.1"/>
    <property type="molecule type" value="Genomic_DNA"/>
</dbReference>
<dbReference type="SUPFAM" id="SSF54292">
    <property type="entry name" value="2Fe-2S ferredoxin-like"/>
    <property type="match status" value="1"/>
</dbReference>
<dbReference type="PRINTS" id="PR00371">
    <property type="entry name" value="FPNCR"/>
</dbReference>
<dbReference type="InterPro" id="IPR008333">
    <property type="entry name" value="Cbr1-like_FAD-bd_dom"/>
</dbReference>
<organism evidence="11 12">
    <name type="scientific">Nocardioides aurantiacus</name>
    <dbReference type="NCBI Taxonomy" id="86796"/>
    <lineage>
        <taxon>Bacteria</taxon>
        <taxon>Bacillati</taxon>
        <taxon>Actinomycetota</taxon>
        <taxon>Actinomycetes</taxon>
        <taxon>Propionibacteriales</taxon>
        <taxon>Nocardioidaceae</taxon>
        <taxon>Nocardioides</taxon>
    </lineage>
</organism>
<feature type="domain" description="FAD-binding FR-type" evidence="10">
    <location>
        <begin position="13"/>
        <end position="116"/>
    </location>
</feature>